<accession>A0A645J5N7</accession>
<reference evidence="1" key="1">
    <citation type="submission" date="2019-08" db="EMBL/GenBank/DDBJ databases">
        <authorList>
            <person name="Kucharzyk K."/>
            <person name="Murdoch R.W."/>
            <person name="Higgins S."/>
            <person name="Loffler F."/>
        </authorList>
    </citation>
    <scope>NUCLEOTIDE SEQUENCE</scope>
</reference>
<evidence type="ECO:0000313" key="1">
    <source>
        <dbReference type="EMBL" id="MPN58766.1"/>
    </source>
</evidence>
<dbReference type="AlphaFoldDB" id="A0A645J5N7"/>
<comment type="caution">
    <text evidence="1">The sequence shown here is derived from an EMBL/GenBank/DDBJ whole genome shotgun (WGS) entry which is preliminary data.</text>
</comment>
<gene>
    <name evidence="1" type="ORF">SDC9_206479</name>
</gene>
<name>A0A645J5N7_9ZZZZ</name>
<dbReference type="AntiFam" id="ANF00127">
    <property type="entry name" value="Shadow ORF (opposite eno)"/>
</dbReference>
<proteinExistence type="predicted"/>
<protein>
    <submittedName>
        <fullName evidence="1">Uncharacterized protein</fullName>
    </submittedName>
</protein>
<sequence length="75" mass="8447">MQPLVDAHAHFDGFLDAAGFIGHNDELIERLRQLRLAAAVDDVKARDRYSRDRRGGEVFVEFLAVCGRRGAHARD</sequence>
<organism evidence="1">
    <name type="scientific">bioreactor metagenome</name>
    <dbReference type="NCBI Taxonomy" id="1076179"/>
    <lineage>
        <taxon>unclassified sequences</taxon>
        <taxon>metagenomes</taxon>
        <taxon>ecological metagenomes</taxon>
    </lineage>
</organism>
<dbReference type="EMBL" id="VSSQ01131923">
    <property type="protein sequence ID" value="MPN58766.1"/>
    <property type="molecule type" value="Genomic_DNA"/>
</dbReference>